<gene>
    <name evidence="3" type="ORF">YC6258_00827</name>
</gene>
<evidence type="ECO:0000313" key="4">
    <source>
        <dbReference type="Proteomes" id="UP000032266"/>
    </source>
</evidence>
<dbReference type="GO" id="GO:0016491">
    <property type="term" value="F:oxidoreductase activity"/>
    <property type="evidence" value="ECO:0007669"/>
    <property type="project" value="UniProtKB-KW"/>
</dbReference>
<sequence>MKQRQLGQHGPTVSALALGCMGMSEFYGTTDEAESLATLDMALERGVNFWDTADMYGPYSNEQLLSKALTGRRERIFLATKFGIVRDSTDPHKRGVNGQPDYVRRAVDDSLKRLGTDYIDLYYQHRIDPDTPIEETVAAMAELVKAGKVRYLGLSEVDAERLRRAQAVHPITAVQSEYSLWTRDPEYKVLDTCRELGVGFVAYSPLGRGFLSGHIRAIEDLDANDFRRFNPRFQGENFAKNLRLVDAVKAMATDKGITPSQLALAWLLTRDPHLIPLFGTKRRSYLADNIHAVDVVLSPQECQTIEQIFPIDQVAGLRYAAETMTMVPQVPK</sequence>
<dbReference type="Pfam" id="PF00248">
    <property type="entry name" value="Aldo_ket_red"/>
    <property type="match status" value="1"/>
</dbReference>
<dbReference type="PANTHER" id="PTHR43625">
    <property type="entry name" value="AFLATOXIN B1 ALDEHYDE REDUCTASE"/>
    <property type="match status" value="1"/>
</dbReference>
<dbReference type="HOGENOM" id="CLU_023205_2_1_6"/>
<accession>A0A0C5VEB7</accession>
<feature type="domain" description="NADP-dependent oxidoreductase" evidence="2">
    <location>
        <begin position="16"/>
        <end position="308"/>
    </location>
</feature>
<keyword evidence="4" id="KW-1185">Reference proteome</keyword>
<dbReference type="PATRIC" id="fig|1445510.3.peg.810"/>
<dbReference type="InterPro" id="IPR023210">
    <property type="entry name" value="NADP_OxRdtase_dom"/>
</dbReference>
<evidence type="ECO:0000259" key="2">
    <source>
        <dbReference type="Pfam" id="PF00248"/>
    </source>
</evidence>
<dbReference type="KEGG" id="gsn:YC6258_00827"/>
<protein>
    <submittedName>
        <fullName evidence="3">Putative oxidoreductase (Related to aryl-alcohol dehydrogenase)</fullName>
    </submittedName>
</protein>
<dbReference type="InterPro" id="IPR050791">
    <property type="entry name" value="Aldo-Keto_reductase"/>
</dbReference>
<dbReference type="EMBL" id="CP007142">
    <property type="protein sequence ID" value="AJQ92877.1"/>
    <property type="molecule type" value="Genomic_DNA"/>
</dbReference>
<organism evidence="3 4">
    <name type="scientific">Gynuella sunshinyii YC6258</name>
    <dbReference type="NCBI Taxonomy" id="1445510"/>
    <lineage>
        <taxon>Bacteria</taxon>
        <taxon>Pseudomonadati</taxon>
        <taxon>Pseudomonadota</taxon>
        <taxon>Gammaproteobacteria</taxon>
        <taxon>Oceanospirillales</taxon>
        <taxon>Saccharospirillaceae</taxon>
        <taxon>Gynuella</taxon>
    </lineage>
</organism>
<dbReference type="STRING" id="1445510.YC6258_00827"/>
<dbReference type="GO" id="GO:0005737">
    <property type="term" value="C:cytoplasm"/>
    <property type="evidence" value="ECO:0007669"/>
    <property type="project" value="TreeGrafter"/>
</dbReference>
<reference evidence="3 4" key="1">
    <citation type="submission" date="2014-01" db="EMBL/GenBank/DDBJ databases">
        <title>Full genme sequencing of cellulolytic bacterium Gynuella sunshinyii YC6258T gen. nov., sp. nov.</title>
        <authorList>
            <person name="Khan H."/>
            <person name="Chung E.J."/>
            <person name="Chung Y.R."/>
        </authorList>
    </citation>
    <scope>NUCLEOTIDE SEQUENCE [LARGE SCALE GENOMIC DNA]</scope>
    <source>
        <strain evidence="3 4">YC6258</strain>
    </source>
</reference>
<dbReference type="PANTHER" id="PTHR43625:SF40">
    <property type="entry name" value="ALDO-KETO REDUCTASE YAKC [NADP(+)]"/>
    <property type="match status" value="1"/>
</dbReference>
<keyword evidence="1" id="KW-0560">Oxidoreductase</keyword>
<dbReference type="InterPro" id="IPR036812">
    <property type="entry name" value="NAD(P)_OxRdtase_dom_sf"/>
</dbReference>
<dbReference type="AlphaFoldDB" id="A0A0C5VEB7"/>
<evidence type="ECO:0000256" key="1">
    <source>
        <dbReference type="ARBA" id="ARBA00023002"/>
    </source>
</evidence>
<dbReference type="OrthoDB" id="9772407at2"/>
<evidence type="ECO:0000313" key="3">
    <source>
        <dbReference type="EMBL" id="AJQ92877.1"/>
    </source>
</evidence>
<dbReference type="PROSITE" id="PS51257">
    <property type="entry name" value="PROKAR_LIPOPROTEIN"/>
    <property type="match status" value="1"/>
</dbReference>
<dbReference type="CDD" id="cd19076">
    <property type="entry name" value="AKR_AKR13A_13D"/>
    <property type="match status" value="1"/>
</dbReference>
<dbReference type="RefSeq" id="WP_044615837.1">
    <property type="nucleotide sequence ID" value="NZ_CP007142.1"/>
</dbReference>
<dbReference type="Gene3D" id="3.20.20.100">
    <property type="entry name" value="NADP-dependent oxidoreductase domain"/>
    <property type="match status" value="1"/>
</dbReference>
<proteinExistence type="predicted"/>
<dbReference type="Proteomes" id="UP000032266">
    <property type="component" value="Chromosome"/>
</dbReference>
<name>A0A0C5VEB7_9GAMM</name>
<dbReference type="SUPFAM" id="SSF51430">
    <property type="entry name" value="NAD(P)-linked oxidoreductase"/>
    <property type="match status" value="1"/>
</dbReference>